<reference evidence="9 10" key="1">
    <citation type="submission" date="2019-11" db="EMBL/GenBank/DDBJ databases">
        <authorList>
            <person name="Cho J.-C."/>
        </authorList>
    </citation>
    <scope>NUCLEOTIDE SEQUENCE [LARGE SCALE GENOMIC DNA]</scope>
    <source>
        <strain evidence="8 9">JH1073</strain>
        <strain evidence="7 10">JH702</strain>
    </source>
</reference>
<dbReference type="Proteomes" id="UP001321249">
    <property type="component" value="Unassembled WGS sequence"/>
</dbReference>
<dbReference type="EMBL" id="CP046147">
    <property type="protein sequence ID" value="WFG40518.1"/>
    <property type="molecule type" value="Genomic_DNA"/>
</dbReference>
<keyword evidence="2 5" id="KW-0812">Transmembrane</keyword>
<dbReference type="GO" id="GO:0022857">
    <property type="term" value="F:transmembrane transporter activity"/>
    <property type="evidence" value="ECO:0007669"/>
    <property type="project" value="InterPro"/>
</dbReference>
<feature type="transmembrane region" description="Helical" evidence="5">
    <location>
        <begin position="116"/>
        <end position="144"/>
    </location>
</feature>
<gene>
    <name evidence="7" type="ORF">GKO46_12390</name>
    <name evidence="8" type="ORF">GKO48_13215</name>
</gene>
<dbReference type="InterPro" id="IPR020846">
    <property type="entry name" value="MFS_dom"/>
</dbReference>
<dbReference type="InterPro" id="IPR011701">
    <property type="entry name" value="MFS"/>
</dbReference>
<dbReference type="SUPFAM" id="SSF103473">
    <property type="entry name" value="MFS general substrate transporter"/>
    <property type="match status" value="1"/>
</dbReference>
<evidence type="ECO:0000313" key="10">
    <source>
        <dbReference type="Proteomes" id="UP001321249"/>
    </source>
</evidence>
<proteinExistence type="predicted"/>
<comment type="subcellular location">
    <subcellularLocation>
        <location evidence="1">Cell membrane</location>
        <topology evidence="1">Multi-pass membrane protein</topology>
    </subcellularLocation>
</comment>
<sequence>MLFGGAGSRFSFGVFLKPVTEEFDWSRGSLAGALAIAGLATGGLRPVAGLLADKYDPKIVAAVGVLIGGLALAVMSQVQELWQVYVTFVIMGIGFTLASPGAVAKIVGAWFTKRRGLAMSLAGTGSAAGETALVPIAAVSVAYIGWREGYMILGAILLFLILPLVLLLLKSRPKPGQHADGYVEGEEADVEDFSKGSANPNIGMSLGQACRTGLFWRLTTGFFI</sequence>
<dbReference type="Proteomes" id="UP001219901">
    <property type="component" value="Chromosome"/>
</dbReference>
<dbReference type="GO" id="GO:0005886">
    <property type="term" value="C:plasma membrane"/>
    <property type="evidence" value="ECO:0007669"/>
    <property type="project" value="UniProtKB-SubCell"/>
</dbReference>
<dbReference type="PANTHER" id="PTHR11360:SF284">
    <property type="entry name" value="EG:103B4.3 PROTEIN-RELATED"/>
    <property type="match status" value="1"/>
</dbReference>
<reference evidence="9" key="3">
    <citation type="submission" date="2023-06" db="EMBL/GenBank/DDBJ databases">
        <title>Pangenomics reveal diversification of enzyme families and niche specialization in globally abundant SAR202 bacteria.</title>
        <authorList>
            <person name="Saw J.H.W."/>
        </authorList>
    </citation>
    <scope>NUCLEOTIDE SEQUENCE [LARGE SCALE GENOMIC DNA]</scope>
    <source>
        <strain evidence="9">JH1073</strain>
    </source>
</reference>
<evidence type="ECO:0000256" key="1">
    <source>
        <dbReference type="ARBA" id="ARBA00004651"/>
    </source>
</evidence>
<evidence type="ECO:0000256" key="3">
    <source>
        <dbReference type="ARBA" id="ARBA00022989"/>
    </source>
</evidence>
<dbReference type="Gene3D" id="1.20.1250.20">
    <property type="entry name" value="MFS general substrate transporter like domains"/>
    <property type="match status" value="1"/>
</dbReference>
<evidence type="ECO:0000313" key="7">
    <source>
        <dbReference type="EMBL" id="MDG0867865.1"/>
    </source>
</evidence>
<keyword evidence="9" id="KW-1185">Reference proteome</keyword>
<dbReference type="InterPro" id="IPR050327">
    <property type="entry name" value="Proton-linked_MCT"/>
</dbReference>
<protein>
    <submittedName>
        <fullName evidence="8">MFS transporter</fullName>
    </submittedName>
</protein>
<evidence type="ECO:0000313" key="8">
    <source>
        <dbReference type="EMBL" id="WFG40518.1"/>
    </source>
</evidence>
<feature type="transmembrane region" description="Helical" evidence="5">
    <location>
        <begin position="150"/>
        <end position="169"/>
    </location>
</feature>
<dbReference type="AlphaFoldDB" id="A0AAJ5ZLN6"/>
<keyword evidence="3 5" id="KW-1133">Transmembrane helix</keyword>
<evidence type="ECO:0000256" key="5">
    <source>
        <dbReference type="SAM" id="Phobius"/>
    </source>
</evidence>
<dbReference type="PANTHER" id="PTHR11360">
    <property type="entry name" value="MONOCARBOXYLATE TRANSPORTER"/>
    <property type="match status" value="1"/>
</dbReference>
<dbReference type="EMBL" id="WMBE01000004">
    <property type="protein sequence ID" value="MDG0867865.1"/>
    <property type="molecule type" value="Genomic_DNA"/>
</dbReference>
<accession>A0AAJ5ZLN6</accession>
<dbReference type="PROSITE" id="PS50850">
    <property type="entry name" value="MFS"/>
    <property type="match status" value="1"/>
</dbReference>
<feature type="transmembrane region" description="Helical" evidence="5">
    <location>
        <begin position="84"/>
        <end position="104"/>
    </location>
</feature>
<evidence type="ECO:0000256" key="4">
    <source>
        <dbReference type="ARBA" id="ARBA00023136"/>
    </source>
</evidence>
<feature type="transmembrane region" description="Helical" evidence="5">
    <location>
        <begin position="59"/>
        <end position="78"/>
    </location>
</feature>
<dbReference type="RefSeq" id="WP_342826695.1">
    <property type="nucleotide sequence ID" value="NZ_CP046146.1"/>
</dbReference>
<keyword evidence="4 5" id="KW-0472">Membrane</keyword>
<evidence type="ECO:0000313" key="9">
    <source>
        <dbReference type="Proteomes" id="UP001219901"/>
    </source>
</evidence>
<feature type="domain" description="Major facilitator superfamily (MFS) profile" evidence="6">
    <location>
        <begin position="1"/>
        <end position="224"/>
    </location>
</feature>
<evidence type="ECO:0000259" key="6">
    <source>
        <dbReference type="PROSITE" id="PS50850"/>
    </source>
</evidence>
<feature type="transmembrane region" description="Helical" evidence="5">
    <location>
        <begin position="30"/>
        <end position="52"/>
    </location>
</feature>
<reference evidence="8" key="2">
    <citation type="journal article" date="2023" name="Nat. Commun.">
        <title>Cultivation of marine bacteria of the SAR202 clade.</title>
        <authorList>
            <person name="Lim Y."/>
            <person name="Seo J.H."/>
            <person name="Giovannoni S.J."/>
            <person name="Kang I."/>
            <person name="Cho J.C."/>
        </authorList>
    </citation>
    <scope>NUCLEOTIDE SEQUENCE</scope>
    <source>
        <strain evidence="8">JH1073</strain>
    </source>
</reference>
<organism evidence="8 9">
    <name type="scientific">Candidatus Lucifugimonas marina</name>
    <dbReference type="NCBI Taxonomy" id="3038979"/>
    <lineage>
        <taxon>Bacteria</taxon>
        <taxon>Bacillati</taxon>
        <taxon>Chloroflexota</taxon>
        <taxon>Dehalococcoidia</taxon>
        <taxon>SAR202 cluster</taxon>
        <taxon>Candidatus Lucifugimonadales</taxon>
        <taxon>Candidatus Lucifugimonadaceae</taxon>
        <taxon>Candidatus Lucifugimonas</taxon>
    </lineage>
</organism>
<dbReference type="InterPro" id="IPR036259">
    <property type="entry name" value="MFS_trans_sf"/>
</dbReference>
<evidence type="ECO:0000256" key="2">
    <source>
        <dbReference type="ARBA" id="ARBA00022692"/>
    </source>
</evidence>
<name>A0AAJ5ZLN6_9CHLR</name>
<dbReference type="Pfam" id="PF07690">
    <property type="entry name" value="MFS_1"/>
    <property type="match status" value="1"/>
</dbReference>